<dbReference type="Pfam" id="PF01594">
    <property type="entry name" value="AI-2E_transport"/>
    <property type="match status" value="1"/>
</dbReference>
<feature type="transmembrane region" description="Helical" evidence="8">
    <location>
        <begin position="277"/>
        <end position="297"/>
    </location>
</feature>
<evidence type="ECO:0000256" key="8">
    <source>
        <dbReference type="SAM" id="Phobius"/>
    </source>
</evidence>
<dbReference type="GO" id="GO:0005886">
    <property type="term" value="C:plasma membrane"/>
    <property type="evidence" value="ECO:0007669"/>
    <property type="project" value="UniProtKB-SubCell"/>
</dbReference>
<comment type="similarity">
    <text evidence="2">Belongs to the autoinducer-2 exporter (AI-2E) (TC 2.A.86) family.</text>
</comment>
<dbReference type="PANTHER" id="PTHR21716:SF53">
    <property type="entry name" value="PERMEASE PERM-RELATED"/>
    <property type="match status" value="1"/>
</dbReference>
<name>A0A1W1XVP9_9CLOT</name>
<dbReference type="PANTHER" id="PTHR21716">
    <property type="entry name" value="TRANSMEMBRANE PROTEIN"/>
    <property type="match status" value="1"/>
</dbReference>
<feature type="transmembrane region" description="Helical" evidence="8">
    <location>
        <begin position="28"/>
        <end position="52"/>
    </location>
</feature>
<dbReference type="AlphaFoldDB" id="A0A1W1XVP9"/>
<dbReference type="STRING" id="1121291.SAMN02745134_03386"/>
<feature type="transmembrane region" description="Helical" evidence="8">
    <location>
        <begin position="215"/>
        <end position="232"/>
    </location>
</feature>
<dbReference type="EMBL" id="FWXH01000021">
    <property type="protein sequence ID" value="SMC28039.1"/>
    <property type="molecule type" value="Genomic_DNA"/>
</dbReference>
<evidence type="ECO:0000256" key="3">
    <source>
        <dbReference type="ARBA" id="ARBA00022448"/>
    </source>
</evidence>
<reference evidence="9 10" key="1">
    <citation type="submission" date="2017-04" db="EMBL/GenBank/DDBJ databases">
        <authorList>
            <person name="Afonso C.L."/>
            <person name="Miller P.J."/>
            <person name="Scott M.A."/>
            <person name="Spackman E."/>
            <person name="Goraichik I."/>
            <person name="Dimitrov K.M."/>
            <person name="Suarez D.L."/>
            <person name="Swayne D.E."/>
        </authorList>
    </citation>
    <scope>NUCLEOTIDE SEQUENCE [LARGE SCALE GENOMIC DNA]</scope>
    <source>
        <strain evidence="9 10">DSM 12555</strain>
    </source>
</reference>
<keyword evidence="5 8" id="KW-0812">Transmembrane</keyword>
<accession>A0A1W1XVP9</accession>
<keyword evidence="4" id="KW-1003">Cell membrane</keyword>
<proteinExistence type="inferred from homology"/>
<evidence type="ECO:0000256" key="6">
    <source>
        <dbReference type="ARBA" id="ARBA00022989"/>
    </source>
</evidence>
<evidence type="ECO:0000256" key="1">
    <source>
        <dbReference type="ARBA" id="ARBA00004651"/>
    </source>
</evidence>
<organism evidence="9 10">
    <name type="scientific">Clostridium acidisoli DSM 12555</name>
    <dbReference type="NCBI Taxonomy" id="1121291"/>
    <lineage>
        <taxon>Bacteria</taxon>
        <taxon>Bacillati</taxon>
        <taxon>Bacillota</taxon>
        <taxon>Clostridia</taxon>
        <taxon>Eubacteriales</taxon>
        <taxon>Clostridiaceae</taxon>
        <taxon>Clostridium</taxon>
    </lineage>
</organism>
<feature type="transmembrane region" description="Helical" evidence="8">
    <location>
        <begin position="156"/>
        <end position="174"/>
    </location>
</feature>
<feature type="transmembrane region" description="Helical" evidence="8">
    <location>
        <begin position="238"/>
        <end position="265"/>
    </location>
</feature>
<evidence type="ECO:0000313" key="10">
    <source>
        <dbReference type="Proteomes" id="UP000192468"/>
    </source>
</evidence>
<evidence type="ECO:0000256" key="5">
    <source>
        <dbReference type="ARBA" id="ARBA00022692"/>
    </source>
</evidence>
<dbReference type="RefSeq" id="WP_084117396.1">
    <property type="nucleotide sequence ID" value="NZ_FWXH01000021.1"/>
</dbReference>
<feature type="transmembrane region" description="Helical" evidence="8">
    <location>
        <begin position="72"/>
        <end position="90"/>
    </location>
</feature>
<feature type="transmembrane region" description="Helical" evidence="8">
    <location>
        <begin position="5"/>
        <end position="22"/>
    </location>
</feature>
<sequence length="348" mass="39446">MKNKVIHYLLIINLTLLAIMFLSKMKFFIRFIFTVDKAVLIPLFVSILIYYIIRPLDKIFIRKGLGTEKAGLLSLLIFTFILSGLVSYFWRYAYRQFYQVSSDLITIVGDKNKVDGTLKFVNNYIDVRKMYSLFTNMVANYVSGIGHTVRIVAKHFMNTFSVILLIVIMVYYLLSDGDKLKPKLLSFIKEENKEVLNKLLDDCDDILSHYVTGQAKVALSLAILIFIGYKIIGMPNAIVLASITFVLAFIPFVGFFIAMIIPVVISISMGIYMIVKLAVVFIVVQTLKGRIVVPLVMSKSMKIHPLTDIILVILAVALLGPFAAFAVVPIYAILKNVILTIRRYKKKD</sequence>
<evidence type="ECO:0000256" key="7">
    <source>
        <dbReference type="ARBA" id="ARBA00023136"/>
    </source>
</evidence>
<dbReference type="InterPro" id="IPR002549">
    <property type="entry name" value="AI-2E-like"/>
</dbReference>
<dbReference type="OrthoDB" id="9793390at2"/>
<dbReference type="Proteomes" id="UP000192468">
    <property type="component" value="Unassembled WGS sequence"/>
</dbReference>
<protein>
    <submittedName>
        <fullName evidence="9">Predicted PurR-regulated permease PerM</fullName>
    </submittedName>
</protein>
<gene>
    <name evidence="9" type="ORF">SAMN02745134_03386</name>
</gene>
<evidence type="ECO:0000313" key="9">
    <source>
        <dbReference type="EMBL" id="SMC28039.1"/>
    </source>
</evidence>
<feature type="transmembrane region" description="Helical" evidence="8">
    <location>
        <begin position="309"/>
        <end position="334"/>
    </location>
</feature>
<dbReference type="GO" id="GO:0055085">
    <property type="term" value="P:transmembrane transport"/>
    <property type="evidence" value="ECO:0007669"/>
    <property type="project" value="TreeGrafter"/>
</dbReference>
<keyword evidence="10" id="KW-1185">Reference proteome</keyword>
<comment type="subcellular location">
    <subcellularLocation>
        <location evidence="1">Cell membrane</location>
        <topology evidence="1">Multi-pass membrane protein</topology>
    </subcellularLocation>
</comment>
<keyword evidence="7 8" id="KW-0472">Membrane</keyword>
<keyword evidence="6 8" id="KW-1133">Transmembrane helix</keyword>
<evidence type="ECO:0000256" key="4">
    <source>
        <dbReference type="ARBA" id="ARBA00022475"/>
    </source>
</evidence>
<evidence type="ECO:0000256" key="2">
    <source>
        <dbReference type="ARBA" id="ARBA00009773"/>
    </source>
</evidence>
<keyword evidence="3" id="KW-0813">Transport</keyword>